<dbReference type="InterPro" id="IPR036388">
    <property type="entry name" value="WH-like_DNA-bd_sf"/>
</dbReference>
<dbReference type="CDD" id="cd02440">
    <property type="entry name" value="AdoMet_MTases"/>
    <property type="match status" value="1"/>
</dbReference>
<comment type="caution">
    <text evidence="6">The sequence shown here is derived from an EMBL/GenBank/DDBJ whole genome shotgun (WGS) entry which is preliminary data.</text>
</comment>
<keyword evidence="3" id="KW-0949">S-adenosyl-L-methionine</keyword>
<dbReference type="PANTHER" id="PTHR43712">
    <property type="entry name" value="PUTATIVE (AFU_ORTHOLOGUE AFUA_4G14580)-RELATED"/>
    <property type="match status" value="1"/>
</dbReference>
<dbReference type="SUPFAM" id="SSF46785">
    <property type="entry name" value="Winged helix' DNA-binding domain"/>
    <property type="match status" value="1"/>
</dbReference>
<organism evidence="6 7">
    <name type="scientific">Hymenoscyphus fraxineus</name>
    <dbReference type="NCBI Taxonomy" id="746836"/>
    <lineage>
        <taxon>Eukaryota</taxon>
        <taxon>Fungi</taxon>
        <taxon>Dikarya</taxon>
        <taxon>Ascomycota</taxon>
        <taxon>Pezizomycotina</taxon>
        <taxon>Leotiomycetes</taxon>
        <taxon>Helotiales</taxon>
        <taxon>Helotiaceae</taxon>
        <taxon>Hymenoscyphus</taxon>
    </lineage>
</organism>
<dbReference type="Proteomes" id="UP000696280">
    <property type="component" value="Unassembled WGS sequence"/>
</dbReference>
<dbReference type="AlphaFoldDB" id="A0A9N9KUV0"/>
<sequence length="775" mass="87029">MSSVPLQESPTPTPTLTAREEHNAQQAQIVAQQAATTIEAGEPHGNFSDDGYETDQDSAASTSISSSVRDYAFENGRRYHSFRSGQYQFPNDEPEQEREDMKHAMIVNLCGGKLHYAPIKEPQNILDVGTGTGIWAIDVGDEYPSAEVLGIDLSPIQPAWVPPNVKFLVDDCESSWMHKPNTLDFIHARHMVSSIKNWPKLLNQAFNTLKPGGWVELQDIRFKAHCDDDTIKDDYQLEKFLRLVHEGLAVFGVDAASVLKNKQLLMDTGFVNVEEKIFKLPVGTWPKNKTMKMIGLYMSSVVNDGLNGISMGPFTRGLKWSREEVEIFLIGEPRSFELQCGGCNTGFSAEHFTNVGRHICTTAQQDTTANDHLQAKGLEAPSFSFDGLVEFPASPNEEEPWRARQELIRDTRELNELVVGPKNGLMGLGWDTVNSLSLQAIYEFHIAEHVPADGGTISYAELADKCGIPLLKLRPLIRHAILNRLFCEPEKGFVAHTSTSLLLIPEKSPTMHAWIGLCNDLWKPVSRVLDAMKKWPNSQESNETGANLANETDLNWYDYIQKKDGMAKRYGLAMQAHSGREGFDTVHTIKGYPWGELQDGATVVDMGGSQGHVSIAIAEAYPKLKFIVQDTEGMRQANIIGSIPKELQGRVQLTTHDFFAPQTVVADVYFFRWIFHGFSEKYCIKILRELTPALKKGARIVINDATLPDPGTVEYEEEKSIRTMDVIMQVTVNARERELEDWAELFAVADSRYKFLKAWKPEKSRMWFIEAEWTG</sequence>
<evidence type="ECO:0000256" key="3">
    <source>
        <dbReference type="ARBA" id="ARBA00022691"/>
    </source>
</evidence>
<evidence type="ECO:0000259" key="5">
    <source>
        <dbReference type="Pfam" id="PF00891"/>
    </source>
</evidence>
<dbReference type="OrthoDB" id="1606438at2759"/>
<feature type="compositionally biased region" description="Low complexity" evidence="4">
    <location>
        <begin position="24"/>
        <end position="35"/>
    </location>
</feature>
<dbReference type="GO" id="GO:0032259">
    <property type="term" value="P:methylation"/>
    <property type="evidence" value="ECO:0007669"/>
    <property type="project" value="UniProtKB-KW"/>
</dbReference>
<dbReference type="Gene3D" id="1.10.10.10">
    <property type="entry name" value="Winged helix-like DNA-binding domain superfamily/Winged helix DNA-binding domain"/>
    <property type="match status" value="1"/>
</dbReference>
<proteinExistence type="predicted"/>
<dbReference type="PANTHER" id="PTHR43712:SF16">
    <property type="entry name" value="O-METHYLTRANSFERASE ELCB"/>
    <property type="match status" value="1"/>
</dbReference>
<dbReference type="Pfam" id="PF13489">
    <property type="entry name" value="Methyltransf_23"/>
    <property type="match status" value="1"/>
</dbReference>
<accession>A0A9N9KUV0</accession>
<dbReference type="EMBL" id="CAJVRL010000049">
    <property type="protein sequence ID" value="CAG8953053.1"/>
    <property type="molecule type" value="Genomic_DNA"/>
</dbReference>
<keyword evidence="1" id="KW-0489">Methyltransferase</keyword>
<name>A0A9N9KUV0_9HELO</name>
<keyword evidence="2" id="KW-0808">Transferase</keyword>
<reference evidence="6" key="1">
    <citation type="submission" date="2021-07" db="EMBL/GenBank/DDBJ databases">
        <authorList>
            <person name="Durling M."/>
        </authorList>
    </citation>
    <scope>NUCLEOTIDE SEQUENCE</scope>
</reference>
<gene>
    <name evidence="6" type="ORF">HYFRA_00003247</name>
</gene>
<keyword evidence="7" id="KW-1185">Reference proteome</keyword>
<dbReference type="InterPro" id="IPR001077">
    <property type="entry name" value="COMT_C"/>
</dbReference>
<feature type="domain" description="O-methyltransferase C-terminal" evidence="5">
    <location>
        <begin position="559"/>
        <end position="748"/>
    </location>
</feature>
<dbReference type="PROSITE" id="PS51683">
    <property type="entry name" value="SAM_OMT_II"/>
    <property type="match status" value="1"/>
</dbReference>
<dbReference type="Gene3D" id="3.40.50.150">
    <property type="entry name" value="Vaccinia Virus protein VP39"/>
    <property type="match status" value="2"/>
</dbReference>
<feature type="compositionally biased region" description="Polar residues" evidence="4">
    <location>
        <begin position="1"/>
        <end position="16"/>
    </location>
</feature>
<dbReference type="InterPro" id="IPR029063">
    <property type="entry name" value="SAM-dependent_MTases_sf"/>
</dbReference>
<evidence type="ECO:0000313" key="6">
    <source>
        <dbReference type="EMBL" id="CAG8953053.1"/>
    </source>
</evidence>
<dbReference type="Pfam" id="PF00891">
    <property type="entry name" value="Methyltransf_2"/>
    <property type="match status" value="1"/>
</dbReference>
<evidence type="ECO:0000256" key="2">
    <source>
        <dbReference type="ARBA" id="ARBA00022679"/>
    </source>
</evidence>
<dbReference type="GO" id="GO:0008171">
    <property type="term" value="F:O-methyltransferase activity"/>
    <property type="evidence" value="ECO:0007669"/>
    <property type="project" value="InterPro"/>
</dbReference>
<evidence type="ECO:0000313" key="7">
    <source>
        <dbReference type="Proteomes" id="UP000696280"/>
    </source>
</evidence>
<evidence type="ECO:0000256" key="1">
    <source>
        <dbReference type="ARBA" id="ARBA00022603"/>
    </source>
</evidence>
<dbReference type="InterPro" id="IPR016461">
    <property type="entry name" value="COMT-like"/>
</dbReference>
<protein>
    <recommendedName>
        <fullName evidence="5">O-methyltransferase C-terminal domain-containing protein</fullName>
    </recommendedName>
</protein>
<dbReference type="SUPFAM" id="SSF53335">
    <property type="entry name" value="S-adenosyl-L-methionine-dependent methyltransferases"/>
    <property type="match status" value="2"/>
</dbReference>
<dbReference type="InterPro" id="IPR036390">
    <property type="entry name" value="WH_DNA-bd_sf"/>
</dbReference>
<feature type="region of interest" description="Disordered" evidence="4">
    <location>
        <begin position="1"/>
        <end position="65"/>
    </location>
</feature>
<evidence type="ECO:0000256" key="4">
    <source>
        <dbReference type="SAM" id="MobiDB-lite"/>
    </source>
</evidence>